<gene>
    <name evidence="5" type="ORF">SAMN05216498_1037</name>
</gene>
<dbReference type="AlphaFoldDB" id="A0A1G9X7V0"/>
<dbReference type="Pfam" id="PF08239">
    <property type="entry name" value="SH3_3"/>
    <property type="match status" value="2"/>
</dbReference>
<dbReference type="PROSITE" id="PS51272">
    <property type="entry name" value="SLH"/>
    <property type="match status" value="3"/>
</dbReference>
<dbReference type="PANTHER" id="PTHR43308:SF5">
    <property type="entry name" value="S-LAYER PROTEIN _ PEPTIDOGLYCAN ENDO-BETA-N-ACETYLGLUCOSAMINIDASE"/>
    <property type="match status" value="1"/>
</dbReference>
<dbReference type="EMBL" id="FNIG01000001">
    <property type="protein sequence ID" value="SDM92415.1"/>
    <property type="molecule type" value="Genomic_DNA"/>
</dbReference>
<organism evidence="5 6">
    <name type="scientific">Tenuibacillus multivorans</name>
    <dbReference type="NCBI Taxonomy" id="237069"/>
    <lineage>
        <taxon>Bacteria</taxon>
        <taxon>Bacillati</taxon>
        <taxon>Bacillota</taxon>
        <taxon>Bacilli</taxon>
        <taxon>Bacillales</taxon>
        <taxon>Bacillaceae</taxon>
        <taxon>Tenuibacillus</taxon>
    </lineage>
</organism>
<accession>A0A1G9X7V0</accession>
<dbReference type="InterPro" id="IPR051465">
    <property type="entry name" value="Cell_Envelope_Struct_Comp"/>
</dbReference>
<dbReference type="Pfam" id="PF01832">
    <property type="entry name" value="Glucosaminidase"/>
    <property type="match status" value="1"/>
</dbReference>
<dbReference type="InterPro" id="IPR002901">
    <property type="entry name" value="MGlyc_endo_b_GlcNAc-like_dom"/>
</dbReference>
<name>A0A1G9X7V0_9BACI</name>
<proteinExistence type="predicted"/>
<feature type="signal peptide" evidence="2">
    <location>
        <begin position="1"/>
        <end position="23"/>
    </location>
</feature>
<dbReference type="GO" id="GO:0004040">
    <property type="term" value="F:amidase activity"/>
    <property type="evidence" value="ECO:0007669"/>
    <property type="project" value="InterPro"/>
</dbReference>
<dbReference type="SMART" id="SM00287">
    <property type="entry name" value="SH3b"/>
    <property type="match status" value="2"/>
</dbReference>
<evidence type="ECO:0000259" key="3">
    <source>
        <dbReference type="PROSITE" id="PS51272"/>
    </source>
</evidence>
<sequence length="649" mass="71798">MKRSLLFSLIFALTFSFTIPASADEHDDVSGHYFEWDMRQLIDQGILNGYEDGTYKPDREVTRAEFTVFIVNSLNLSLNDSNVQSFSDVGENSWYYETVSIASSHNLVNGYDDGSFKPNAKISREEMSVMIMNALTFSGVDADNAELTFDDVGQIQSWSKPSIEKLVTLDVVAGKSSGDEVNFAPNDNTTRGEASALLNRMLGLVDVPDDSDDGAKDPDAEYTTSSYDISFSNMINIQMNKTPKVDGAGIFIASQLVVEYYANPENFDQDSSEFYQFLVLSGQSGLSADEINNDILDGKGILDGEAQAFIDASKEYNVNEIYLIAHAFHETGNGTSTLAKGVGVDENGEVPMEENDDGEEEPVIIRDLDDERIDHIVYNMYGYGAVDSQPIRGGAKYAFDQGWFSPAEAIEGGAEHISRNYIGIGQDTLYKMRWDPEDPGDHQYATHTQWATVQAEEIHDMFTEYDLTDSYAMQFDVPEFEDMPGETSLPPIEERYAVLDTYNGVMMESTAEPHLNMRSYPNTWANNEVGEIPAGAPVEVVGYNGGWYKVDYDGTTGWASGEFLEFAVPLKVDVGEGYTLNVRSAPSTNADDLGSLQNGEVVPGISDKGDQPAMDGDWYLITYKGETAYVHSDYVIDVKAEEVEDTEEE</sequence>
<protein>
    <submittedName>
        <fullName evidence="5">Beta-N-acetylglucosaminidase</fullName>
    </submittedName>
</protein>
<dbReference type="InterPro" id="IPR001119">
    <property type="entry name" value="SLH_dom"/>
</dbReference>
<keyword evidence="6" id="KW-1185">Reference proteome</keyword>
<evidence type="ECO:0000256" key="2">
    <source>
        <dbReference type="SAM" id="SignalP"/>
    </source>
</evidence>
<feature type="domain" description="SH3b" evidence="4">
    <location>
        <begin position="569"/>
        <end position="639"/>
    </location>
</feature>
<feature type="domain" description="SLH" evidence="3">
    <location>
        <begin position="21"/>
        <end position="81"/>
    </location>
</feature>
<dbReference type="SMART" id="SM00047">
    <property type="entry name" value="LYZ2"/>
    <property type="match status" value="1"/>
</dbReference>
<evidence type="ECO:0000256" key="1">
    <source>
        <dbReference type="ARBA" id="ARBA00022729"/>
    </source>
</evidence>
<evidence type="ECO:0000313" key="6">
    <source>
        <dbReference type="Proteomes" id="UP000199334"/>
    </source>
</evidence>
<dbReference type="RefSeq" id="WP_176752936.1">
    <property type="nucleotide sequence ID" value="NZ_BJVZ01000030.1"/>
</dbReference>
<dbReference type="Gene3D" id="2.30.30.40">
    <property type="entry name" value="SH3 Domains"/>
    <property type="match status" value="2"/>
</dbReference>
<feature type="domain" description="SH3b" evidence="4">
    <location>
        <begin position="504"/>
        <end position="568"/>
    </location>
</feature>
<evidence type="ECO:0000259" key="4">
    <source>
        <dbReference type="PROSITE" id="PS51781"/>
    </source>
</evidence>
<dbReference type="Pfam" id="PF00395">
    <property type="entry name" value="SLH"/>
    <property type="match status" value="3"/>
</dbReference>
<feature type="domain" description="SLH" evidence="3">
    <location>
        <begin position="82"/>
        <end position="145"/>
    </location>
</feature>
<dbReference type="Proteomes" id="UP000199334">
    <property type="component" value="Unassembled WGS sequence"/>
</dbReference>
<feature type="domain" description="SLH" evidence="3">
    <location>
        <begin position="146"/>
        <end position="212"/>
    </location>
</feature>
<keyword evidence="1 2" id="KW-0732">Signal</keyword>
<dbReference type="InterPro" id="IPR003646">
    <property type="entry name" value="SH3-like_bac-type"/>
</dbReference>
<feature type="chain" id="PRO_5011540988" evidence="2">
    <location>
        <begin position="24"/>
        <end position="649"/>
    </location>
</feature>
<evidence type="ECO:0000313" key="5">
    <source>
        <dbReference type="EMBL" id="SDM92415.1"/>
    </source>
</evidence>
<reference evidence="5 6" key="1">
    <citation type="submission" date="2016-10" db="EMBL/GenBank/DDBJ databases">
        <authorList>
            <person name="de Groot N.N."/>
        </authorList>
    </citation>
    <scope>NUCLEOTIDE SEQUENCE [LARGE SCALE GENOMIC DNA]</scope>
    <source>
        <strain evidence="5 6">CGMCC 1.3442</strain>
    </source>
</reference>
<dbReference type="STRING" id="237069.SAMN05216498_1037"/>
<dbReference type="PANTHER" id="PTHR43308">
    <property type="entry name" value="OUTER MEMBRANE PROTEIN ALPHA-RELATED"/>
    <property type="match status" value="1"/>
</dbReference>
<dbReference type="PROSITE" id="PS51781">
    <property type="entry name" value="SH3B"/>
    <property type="match status" value="2"/>
</dbReference>